<dbReference type="Pfam" id="PF00497">
    <property type="entry name" value="SBP_bac_3"/>
    <property type="match status" value="1"/>
</dbReference>
<dbReference type="InterPro" id="IPR001638">
    <property type="entry name" value="Solute-binding_3/MltF_N"/>
</dbReference>
<keyword evidence="3" id="KW-1185">Reference proteome</keyword>
<dbReference type="Gene3D" id="3.40.190.10">
    <property type="entry name" value="Periplasmic binding protein-like II"/>
    <property type="match status" value="2"/>
</dbReference>
<feature type="domain" description="Solute-binding protein family 3/N-terminal" evidence="1">
    <location>
        <begin position="38"/>
        <end position="271"/>
    </location>
</feature>
<evidence type="ECO:0000313" key="3">
    <source>
        <dbReference type="Proteomes" id="UP000034228"/>
    </source>
</evidence>
<dbReference type="PATRIC" id="fig|336831.14.peg.3483"/>
<evidence type="ECO:0000259" key="1">
    <source>
        <dbReference type="SMART" id="SM00062"/>
    </source>
</evidence>
<evidence type="ECO:0000313" key="2">
    <source>
        <dbReference type="EMBL" id="KKO44923.1"/>
    </source>
</evidence>
<dbReference type="STRING" id="336831.WG68_13570"/>
<proteinExistence type="predicted"/>
<dbReference type="AlphaFoldDB" id="A0A0M2V6Y4"/>
<accession>A0A0M2V6Y4</accession>
<protein>
    <submittedName>
        <fullName evidence="2">Amino acid ABC transporter substrate-binding protein</fullName>
    </submittedName>
</protein>
<dbReference type="EMBL" id="LAHO01000013">
    <property type="protein sequence ID" value="KKO44923.1"/>
    <property type="molecule type" value="Genomic_DNA"/>
</dbReference>
<dbReference type="Proteomes" id="UP000034228">
    <property type="component" value="Unassembled WGS sequence"/>
</dbReference>
<reference evidence="2 3" key="1">
    <citation type="submission" date="2015-03" db="EMBL/GenBank/DDBJ databases">
        <title>Draft genome sequences of two protease-producing strains of Arsukibacterium isolated from two cold and alkaline environments.</title>
        <authorList>
            <person name="Lylloff J.E."/>
            <person name="Skov L.B."/>
            <person name="Jepsen M."/>
            <person name="Hallin P.F."/>
            <person name="Sorensen S.J."/>
            <person name="Stougaard P."/>
            <person name="Glaring M.A."/>
        </authorList>
    </citation>
    <scope>NUCLEOTIDE SEQUENCE [LARGE SCALE GENOMIC DNA]</scope>
    <source>
        <strain evidence="2 3">GCM72</strain>
    </source>
</reference>
<dbReference type="SUPFAM" id="SSF53850">
    <property type="entry name" value="Periplasmic binding protein-like II"/>
    <property type="match status" value="1"/>
</dbReference>
<gene>
    <name evidence="2" type="ORF">WG68_13570</name>
</gene>
<dbReference type="SMART" id="SM00062">
    <property type="entry name" value="PBPb"/>
    <property type="match status" value="1"/>
</dbReference>
<name>A0A0M2V6Y4_9GAMM</name>
<sequence length="284" mass="31188">MSCKPVPQQAGQQLAMPPTDVGASLQQAKAQGAGELTVLYVAAEGFAYTNKQQQLTGVTVEIMRDFAAWLNASGQLAVSLNFVEETDWTRFYQRIVAADGGVFGLGNVTITEARAQQLQFSPAYLNNVAVLISHADIAELQNLEQLATSFAGMQPLAFSGTLHEVRIRALRDQYQPGIEIGRTGSNQQLLELVASGAWYSYVDAYNLWRAQQQGMPLRHHPVANDSGETFGIIMPLNNDWAGLMAEFFNAGQGYRNTERYQQILQQHLGAELTAILEQARLAQP</sequence>
<comment type="caution">
    <text evidence="2">The sequence shown here is derived from an EMBL/GenBank/DDBJ whole genome shotgun (WGS) entry which is preliminary data.</text>
</comment>
<organism evidence="2 3">
    <name type="scientific">Arsukibacterium ikkense</name>
    <dbReference type="NCBI Taxonomy" id="336831"/>
    <lineage>
        <taxon>Bacteria</taxon>
        <taxon>Pseudomonadati</taxon>
        <taxon>Pseudomonadota</taxon>
        <taxon>Gammaproteobacteria</taxon>
        <taxon>Chromatiales</taxon>
        <taxon>Chromatiaceae</taxon>
        <taxon>Arsukibacterium</taxon>
    </lineage>
</organism>